<gene>
    <name evidence="13" type="primary">101897077</name>
</gene>
<name>A0A1I8MYX1_MUSDO</name>
<evidence type="ECO:0000256" key="8">
    <source>
        <dbReference type="ARBA" id="ARBA00023242"/>
    </source>
</evidence>
<dbReference type="SMART" id="SM00382">
    <property type="entry name" value="AAA"/>
    <property type="match status" value="5"/>
</dbReference>
<organism evidence="13">
    <name type="scientific">Musca domestica</name>
    <name type="common">House fly</name>
    <dbReference type="NCBI Taxonomy" id="7370"/>
    <lineage>
        <taxon>Eukaryota</taxon>
        <taxon>Metazoa</taxon>
        <taxon>Ecdysozoa</taxon>
        <taxon>Arthropoda</taxon>
        <taxon>Hexapoda</taxon>
        <taxon>Insecta</taxon>
        <taxon>Pterygota</taxon>
        <taxon>Neoptera</taxon>
        <taxon>Endopterygota</taxon>
        <taxon>Diptera</taxon>
        <taxon>Brachycera</taxon>
        <taxon>Muscomorpha</taxon>
        <taxon>Muscoidea</taxon>
        <taxon>Muscidae</taxon>
        <taxon>Musca</taxon>
    </lineage>
</organism>
<feature type="compositionally biased region" description="Basic and acidic residues" evidence="11">
    <location>
        <begin position="4993"/>
        <end position="5008"/>
    </location>
</feature>
<dbReference type="PANTHER" id="PTHR48103:SF2">
    <property type="entry name" value="MIDASIN"/>
    <property type="match status" value="1"/>
</dbReference>
<feature type="compositionally biased region" description="Basic and acidic residues" evidence="11">
    <location>
        <begin position="5164"/>
        <end position="5223"/>
    </location>
</feature>
<feature type="coiled-coil region" evidence="10">
    <location>
        <begin position="3911"/>
        <end position="3938"/>
    </location>
</feature>
<feature type="compositionally biased region" description="Basic and acidic residues" evidence="11">
    <location>
        <begin position="4884"/>
        <end position="4908"/>
    </location>
</feature>
<dbReference type="GO" id="GO:0005730">
    <property type="term" value="C:nucleolus"/>
    <property type="evidence" value="ECO:0007669"/>
    <property type="project" value="UniProtKB-SubCell"/>
</dbReference>
<protein>
    <recommendedName>
        <fullName evidence="4 9">Midasin</fullName>
    </recommendedName>
</protein>
<evidence type="ECO:0000313" key="13">
    <source>
        <dbReference type="EnsemblMetazoa" id="MDOA009824-PA"/>
    </source>
</evidence>
<dbReference type="eggNOG" id="KOG1808">
    <property type="taxonomic scope" value="Eukaryota"/>
</dbReference>
<dbReference type="SUPFAM" id="SSF52540">
    <property type="entry name" value="P-loop containing nucleoside triphosphate hydrolases"/>
    <property type="match status" value="6"/>
</dbReference>
<sequence length="5677" mass="650950">MEFKESKIRQNIQHLVSLIENQCEQKKYLEAFLQKKQLQENDVENLLKFLSSSLLEENLTVPIALAFEDCLLLLVTNAIADNDVQDGIICAATGEKFLEYQCKAVALAKLMHLSLSVKRYALKYFSNKPAIFSQTPLDNGVTNKKSKTHVETLPNEETIIKSCYHLLKANVNYFKELWNWSDFIERYVNMVHDKPSLLKLYINHILALLTNMSPQKLRALNADIPEELLLEFDRDLSTLRPNASKNSKPNDTQLDDSKRIINIDLNSSLVTNIEGVLLPIFNRANYEFYSKTDGLHDKIVRVDSTKVNLRSIALGTTAGKAICLSGPVGCGKTTLVEYLARKTGRICPKQQEIENEKDSKILLSKENQQNGHSNIPKVGAKRKTAEPMDFIKDVNDTLKGTKGSEAENGFVRVQLGDQTDCKTLLGQYHCTDVPGEFIWLPGVLTQAVMNGYWLLLEDLDSATTDTFTVLSGLLENQYLSVPGFRDCVKIAPGFQLFVTVRSSKSSSNSSQKALFSLLEKYLYTINILPLSRNELCKVVSTNYTKLATVANRIVDVFLTFSKGNHDVADNLRQQETEDRANTTEQYLQLPHEEINLNSVTNSGRLVSTRDLIKLCQRSNPVFSVTSAECAYFVFQNAVDIFCSYLPHSKEKTKLITSIGAKLGIIQSRCEHFAEEYKPEVQLQADRIKVGRAELQARSPVEEINTSVTERVEEQAIKRFKLSNGSEKSIKATRQRAATFSFTRLASCLLERVAVCVANAEPILLVGETGVGKTSSVQYLAERTKHKLVVINMNNQSDVSDLVGGFKPVDLACVIAPLRTEFEILFRKTFNQTKNEAFLTKFSICYNQGNFSVVVKLMLKIVQTVFEKSERNELREKDLLLLPRWLDLKIKLHKLNNQLNKSINISFAFIPGSLVKCIKNGDWVLLDEINLASAETLECLSTILEPEGSVVLLEKGDFIPVKRHPDFRIFACMNPNTDIGKKDLSVGIRNRFTEFFVDEVSTEADLSLLISDYLSATGIQKKSVMNIVKLYKRLKQLAKLELNDGLGNRPVYSLRTLCRSLAICAKNLCGSIERNLYESFCLSFLTQLDPVSHNVVEHLIKEAMLSNAKAILSQGIPKPGEQYLNFEGYWIQQGPKELEECSSYILTDSVKNNLRDLARIISIGKLPILLQGPTSAGKTSLIDYVARRSGNHCLRINNHEHTDLQEYIGTYTADTSGKLSFKEGVLVQAMRNGYWIILDELNLASTEILEALNRVLDDNRELFIPETQTVIKAHPNFMLFATQNPPGLYGGRKTLSRAFKNRFIELHFSDIPRNELEIILEKKCLIPPSYARKMVSCMVDLQKNRKTTTKNVFTLRDLFRWGIRYTLADKKLLQDNNYDWNQHLIEEGYLVLSAKVRSQIEIEIIEEALFKNFRRKIDLSRLFDAKTDANPSPVTKDIIEAIRKFTQRSDIVWTRNMSRMAVLTAKALQFDEPVLLVGPTGCGKTTVCQILAAIRGVNLRILNCHMHTEGADFLGGLRPCRSQTEGEKNSNAKLFEWTDGPLIQCMQEGCYFMADEISLAEDSVLERLNCVLEPERTVLLAEKGGLTKSSSDTEIVSEFLVKAKEGFQFLATMNPGGDFGKKELSPALRNRFAEIWCQPSDSREDLIQIASNCILNEQKDLNLDKNEVIKIASFIVEVVLYMKDVIEKFKYSVRDILAMANYLVRNKSLSFPEKAVFGLETIFLDALEMLTNDSMDKVENLRLQILEYAIRQANVILKEKFTLNELKEKKGISVEYTEDNRFGIKPFFIETNLQQQGEVVTKGQDFLFDAPTTKQNLFRLLSALSLQKPILLEGPPGVGKTSIVENVARAIGYNIVRINLCEHTDLADLFGTDLPAEDNILNSQQEQQGEGATKSPQIGSFVWRDGPLLSALKADHTWILLDELNLAPQSVLEGLNAILDHRGEVYIPELNKTFSLNKQTRIFASQNPLKQGGGRKGLPQSFLNRFTKVYVRKLTTEDLLHVIEGKYQSHFAELMQQFVATLPADNAGVLKGNLFDIHKALKTNCPTNGGDTDEITFDIALRLVRFSETLDRGITTMEFGYRGGPYEINLRDILRWCDLLIGPKTGYTVQTQMTFQQNFDNFLLVLYERMKLVYYQRMRCDQDKQFIRNAFAQIFQCDVDHLNEISEDVSLYWTADRIYINDIVLERDTNPLRSSKDASGESLPLLLASQRETLKNVIESLHMEKPVLLCGTTDSGKTKIIDAVCCLSNQLCNTDNIDDSVTGSFQQIDLNRHLEEISKQVETIYLHFIQEAILDSGSSSSTKRIIEVYDSWSNYSILSNSKCEFRSKSVVSEELTIYRKRIANLNNCIEKLCQHLSSTNEKSLGVLKNLQNLLLLLKAHVENADTLNTGGYFEWVDSQIVRSLKYGQYISLEHVNLCSSAVLDRLNPVFEPNGCLMISEKGVSKDSDLTEIVKKSPNFRAFLTIDPKNGELSRAMRNRCVELALAGKDCLDVDDKRLLVYNQGIYDLNAINTLIAIHEGISELTEINNFSVSHLIQMAFLVASYQRIGYQIQRAIYVSAMEVYVYSAHIDLMGYGLAYYQNKLREVVAEQSQKYAAAETEEQQGEDYLQDVLLNCNDLNEMAMIKLQLVPLRIALKTGITSSQQLKAVLQKVFTGFSQTKMENVQLGTLFKYVVYILYETSSLKDLKLRHLMLSQLLGENYPELKQLSDDLYESIQTGAQELGISAAASKDLPWNPKLYPRIRDYDMETLRLLDSKSLGLSSTLIVKTLLHDIPHEAINKLSNINAITYSQAVVSRTITDKLNNEFLQNYSLLMDNLQKVLKSSLMKQQNHLDMKSFIALHTAVLWFNRLLETSKGNVFHNKEVNVDLMDKLQLHFKWLDKKLCKNIEKLLPADEALQALKQSLENVRNYIESVKHPLNIVRKLYAKQLMQFQPFYREEQIHLFSIAQQMDQLLQLIPQYGSFSADDVARKFSILNDDNRRKLHALLQKHYRKYDFSKFNEIHLDGGEGSFVAENLKQELQRFISNCSRDGNNENDDDAEIISPEDIVAIEEELKKLVSSLHVEHPDEMQVDQVLEKPQEIDLLILSLREFYLVKYFMGILYNTRLEQIPQVSYEYCEEVVSLNNNSLALLNTLNSKEYQMYRQMLQQLGDNLISAENMQHIVKYLNGGYRQFTTLQRLLENALITLQMSSISSRGNFMLALRNNEDISSINAYQGPCVINTLCDLLLAPDGGFKAVPLCNLDLWRNSLEKLNQLIWHNSSMMSLSYCGLENVAKTAMAKAKRLILEIDYVREMAKDKEVMNANNYMMGFQKLFTKLKEEVSRKQETQMPAIHRSLANQQKQFAAGILTTLSGALELCLLTFTPLIDPVEKSRLKNNYLLEDIQCLLTMSVAYEFLRIPMKYKHLGQEIYDSMQLNIEELKQKQSKFEERVALRPNKCLYTNLVKDLNHFLSTNCDPNVLYNFIESIELIWSQLTLEAGPHVSLKSVDACNEIINKLDLWLANSQRFIHHTMKPYYGHYQDFMQPIQCAINQLSLGFANLKTSLTQVKEAMLPSSTNREQLNNVNANGKLHMVLDNIMEFPSTQTLAIYNVNSFKDILQNRCPIFSILNEIPGSERDYFALLKAKLLELKNRVNISSILSEELYREFDFAFNIINQIWQQEEERRRQKKKEDESLYATKTKCQDEDEELQELQEIEEMFPTGLQEDFGEFVQEDTLEKVMKLDKKKTEKLKDLKSPIVKDEDYAFIANSFAEILISYSQAYYHQRSKATEKLDFVEYFQKRLAVFSRIYNNYRAAVNECMDQQCYNSFCFSISLQQDLLTDNCNYKLPQKQHTYNFYKDSNITGILNCTDVLTAIEERVDTELELYPEHATLFDIKRIIARIRLLPSTASVVRFNTGFQLLRQKVAQWNEVAHKNNHLKAEEQEIAEYVQRWTRLELQFWRNCMSQTEEKVETSAYKYWFFIYNLFQEYLAGCELDSSLSNIRDAEKRFADLETQEPEDNNPSPVGAPAATTKVDLKDILQILRQFVESSCYGDFEIRLQLLLAFELYLHNSLTYSQEKQEDEFHKLQLIYGLRNLQLYFSQFSKEIVEHNKAVRGPIEKKLKELVKIESYNKDLSYFSMRNNVARVHRNLNKFLKEYEKLLKEKITAVFQPQDATAKDYNMANDKGKDLRQDSTIQYCRVDGKMFMLAQKLKPFGNSGEEENATNTSSTLLNKVQKLFNTSRNVVKETVSNALYPRLTIALDTLLSEQLERCEHLRNLTVDRSKERPKQVLEAKSILQQKRKGLTDLFKILSNLGLNYKTGLLELQMRTEFEDFTLPAFCIKTMCLHLGKAKQRLQPQMLQLNENIDLYFHKSVFKLKLLQNIMLTPLSELGPPNIERIKGFAVDFFLLVQNQRQLLAQTTKNIYDYHQTLQQLKQLESIHQSSNDHQLSRLDFQSLRDQYNTLKSSFIRIRYVFEQFKLFWNCVPKKQQPENALFQGNNLLLQNTEQFNAIQSHAQQILKLGKSTLKEMLENNHEFLCQARLQHYQEAHQTIQDTMASLVKCFEIAPKEFMPIAKPLIDLSNSLQETKEHLQTPTSSLSLSLTEDIKENHLENITPELENIIHSILMALQKLYKKYPSKSAAEDTNNSPKRKEEDAEDDLQEPHLKSKIYKELKDDWLTMQVDVINTKLSNILLNLKLTQPSAEKLQLIQQLLSVQPLLEQFNLMAEYYLLQQLGAHKISVKILSIVLTVFVEISTKGFCVPQDLMQDEQGEQKKDQKNGEGFGLEDGTGEKDASDKIESEDQLEDAKRPEDRKEEQDKNEDQQQTKEEKGIEMSEDFEGKAEKPDKPEEDDSGESEDEEEMNKEMGETEEGAEKLDDQIWGDDEEEQEEEEEKDLEEEDDGKGSKDEKDSHNDLNSKDEQAKDSEQNNEEETGLDSTNDPKEDKRKQQEKDIEDMKDQEQDEEQMNPYHNELEEPPEPEEFDMGDMNMDDKEENEQDDKGGEDNNPFDIDTMKENMPEQEEKSQENGDENQEEENPEKTEDDSDDSDDETGEQNQMKEDKSQETPEEEEENAEDEAEQQKRGETKDEEEKPNDDEDQTEESKEEKPENYEQSKDKSSKEENVQSTPDTEVDGSKDQMPAEQTEKDVQQEQTMDEQDTGEEKDGVGQAENDTTDGGHQGIAETKETATQEERKNERKTEEKRRQGQTNEERTLGEAEKNKIKQLKTIDKLNEKQQDDNAKDNEEDDQEMEADEYQHVKDPKANDKTTLDNATEEQSKKMQHLEDEEKKDDDELEGETNENMDLDETPAPQDEQEENLEEMSAEKLEKNNDKPSKSSEKTNERAETQEEMEIEGEVVQTITVPRSNDTTAHCNTELLINDTTNVEDMTTAESLELRKLYQQQVTSQKPSAATNDDQESWQVISNRMTQNARDLCEQLRLILEPTKCTRLKGDYRTGRRINMKKIIPYIASQFRKDKIWLRRTKPAQRDYKITIAIDDSKSMHHNNSKTLTLEAISLVSQALTLLESGRLSVVSFGEQPQILLNHTEQFDGPKLVNSLQFSQDKTKIAGLLDFIRTVNAEEGAMGSSDNGLFENLLLILSDGRNIFSEGKMKVKNAIKLARLQRIFLVYIIIDNPDNKNSILDIQTMEMLPDKRINIKSYLDEFPFPYYVIVRDLNQLPLVLSEAMRQWFEMVNSEQ</sequence>
<dbReference type="GO" id="GO:0005654">
    <property type="term" value="C:nucleoplasm"/>
    <property type="evidence" value="ECO:0007669"/>
    <property type="project" value="UniProtKB-SubCell"/>
</dbReference>
<dbReference type="InterPro" id="IPR011704">
    <property type="entry name" value="ATPase_dyneun-rel_AAA"/>
</dbReference>
<feature type="region of interest" description="Disordered" evidence="11">
    <location>
        <begin position="4752"/>
        <end position="5333"/>
    </location>
</feature>
<feature type="compositionally biased region" description="Acidic residues" evidence="11">
    <location>
        <begin position="4862"/>
        <end position="4883"/>
    </location>
</feature>
<evidence type="ECO:0000256" key="1">
    <source>
        <dbReference type="ARBA" id="ARBA00004604"/>
    </source>
</evidence>
<comment type="subcellular location">
    <subcellularLocation>
        <location evidence="1">Nucleus</location>
        <location evidence="1">Nucleolus</location>
    </subcellularLocation>
    <subcellularLocation>
        <location evidence="2">Nucleus</location>
        <location evidence="2">Nucleoplasm</location>
    </subcellularLocation>
</comment>
<dbReference type="InterPro" id="IPR003593">
    <property type="entry name" value="AAA+_ATPase"/>
</dbReference>
<keyword evidence="8 9" id="KW-0539">Nucleus</keyword>
<dbReference type="InterPro" id="IPR036465">
    <property type="entry name" value="vWFA_dom_sf"/>
</dbReference>
<dbReference type="InterPro" id="IPR002035">
    <property type="entry name" value="VWF_A"/>
</dbReference>
<evidence type="ECO:0000256" key="11">
    <source>
        <dbReference type="SAM" id="MobiDB-lite"/>
    </source>
</evidence>
<dbReference type="Pfam" id="PF17867">
    <property type="entry name" value="AAA_lid_7"/>
    <property type="match status" value="3"/>
</dbReference>
<dbReference type="STRING" id="7370.A0A1I8MYX1"/>
<feature type="compositionally biased region" description="Basic and acidic residues" evidence="11">
    <location>
        <begin position="5235"/>
        <end position="5249"/>
    </location>
</feature>
<evidence type="ECO:0000256" key="4">
    <source>
        <dbReference type="ARBA" id="ARBA00017143"/>
    </source>
</evidence>
<feature type="compositionally biased region" description="Basic and acidic residues" evidence="11">
    <location>
        <begin position="4845"/>
        <end position="4860"/>
    </location>
</feature>
<feature type="compositionally biased region" description="Acidic residues" evidence="11">
    <location>
        <begin position="5047"/>
        <end position="5059"/>
    </location>
</feature>
<evidence type="ECO:0000256" key="9">
    <source>
        <dbReference type="PIRNR" id="PIRNR010340"/>
    </source>
</evidence>
<feature type="domain" description="VWFA" evidence="12">
    <location>
        <begin position="5471"/>
        <end position="5666"/>
    </location>
</feature>
<reference evidence="13" key="1">
    <citation type="submission" date="2020-05" db="UniProtKB">
        <authorList>
            <consortium name="EnsemblMetazoa"/>
        </authorList>
    </citation>
    <scope>IDENTIFICATION</scope>
    <source>
        <strain evidence="13">Aabys</strain>
    </source>
</reference>
<dbReference type="SUPFAM" id="SSF53300">
    <property type="entry name" value="vWA-like"/>
    <property type="match status" value="1"/>
</dbReference>
<evidence type="ECO:0000259" key="12">
    <source>
        <dbReference type="PROSITE" id="PS50234"/>
    </source>
</evidence>
<evidence type="ECO:0000256" key="2">
    <source>
        <dbReference type="ARBA" id="ARBA00004642"/>
    </source>
</evidence>
<dbReference type="VEuPathDB" id="VectorBase:MDOMA2_000291"/>
<accession>A0A1I8MYX1</accession>
<dbReference type="FunFam" id="3.40.50.300:FF:000582">
    <property type="entry name" value="Midasin"/>
    <property type="match status" value="1"/>
</dbReference>
<evidence type="ECO:0000256" key="6">
    <source>
        <dbReference type="ARBA" id="ARBA00022840"/>
    </source>
</evidence>
<feature type="compositionally biased region" description="Basic and acidic residues" evidence="11">
    <location>
        <begin position="5303"/>
        <end position="5327"/>
    </location>
</feature>
<dbReference type="PROSITE" id="PS50007">
    <property type="entry name" value="PIPLC_X_DOMAIN"/>
    <property type="match status" value="1"/>
</dbReference>
<feature type="compositionally biased region" description="Basic and acidic residues" evidence="11">
    <location>
        <begin position="5256"/>
        <end position="5267"/>
    </location>
</feature>
<dbReference type="InterPro" id="IPR012099">
    <property type="entry name" value="Midasin"/>
</dbReference>
<dbReference type="Pfam" id="PF07728">
    <property type="entry name" value="AAA_5"/>
    <property type="match status" value="6"/>
</dbReference>
<dbReference type="FunFam" id="3.40.50.410:FF:000028">
    <property type="entry name" value="Midasin"/>
    <property type="match status" value="1"/>
</dbReference>
<feature type="compositionally biased region" description="Acidic residues" evidence="11">
    <location>
        <begin position="5009"/>
        <end position="5034"/>
    </location>
</feature>
<dbReference type="PIRSF" id="PIRSF010340">
    <property type="entry name" value="Midasin"/>
    <property type="match status" value="1"/>
</dbReference>
<feature type="compositionally biased region" description="Basic and acidic residues" evidence="11">
    <location>
        <begin position="5082"/>
        <end position="5104"/>
    </location>
</feature>
<proteinExistence type="inferred from homology"/>
<feature type="region of interest" description="Disordered" evidence="11">
    <location>
        <begin position="4621"/>
        <end position="4643"/>
    </location>
</feature>
<dbReference type="CDD" id="cd00009">
    <property type="entry name" value="AAA"/>
    <property type="match status" value="1"/>
</dbReference>
<dbReference type="FunFam" id="3.40.50.300:FF:001384">
    <property type="entry name" value="Midasin"/>
    <property type="match status" value="1"/>
</dbReference>
<dbReference type="GO" id="GO:0030687">
    <property type="term" value="C:preribosome, large subunit precursor"/>
    <property type="evidence" value="ECO:0007669"/>
    <property type="project" value="TreeGrafter"/>
</dbReference>
<dbReference type="GO" id="GO:0000055">
    <property type="term" value="P:ribosomal large subunit export from nucleus"/>
    <property type="evidence" value="ECO:0007669"/>
    <property type="project" value="TreeGrafter"/>
</dbReference>
<dbReference type="Pfam" id="PF17865">
    <property type="entry name" value="AAA_lid_5"/>
    <property type="match status" value="1"/>
</dbReference>
<keyword evidence="10" id="KW-0175">Coiled coil</keyword>
<dbReference type="VEuPathDB" id="VectorBase:MDOA009824"/>
<dbReference type="GO" id="GO:0005524">
    <property type="term" value="F:ATP binding"/>
    <property type="evidence" value="ECO:0007669"/>
    <property type="project" value="UniProtKB-KW"/>
</dbReference>
<dbReference type="InterPro" id="IPR040848">
    <property type="entry name" value="AAA_lid_7"/>
</dbReference>
<dbReference type="CDD" id="cd01460">
    <property type="entry name" value="vWA_midasin"/>
    <property type="match status" value="1"/>
</dbReference>
<feature type="compositionally biased region" description="Basic and acidic residues" evidence="11">
    <location>
        <begin position="4921"/>
        <end position="4941"/>
    </location>
</feature>
<comment type="function">
    <text evidence="9">Nuclear chaperone required for maturation and nuclear export of pre-60S ribosome subunits.</text>
</comment>
<dbReference type="Gene3D" id="3.40.50.410">
    <property type="entry name" value="von Willebrand factor, type A domain"/>
    <property type="match status" value="1"/>
</dbReference>
<dbReference type="GO" id="GO:0016887">
    <property type="term" value="F:ATP hydrolysis activity"/>
    <property type="evidence" value="ECO:0007669"/>
    <property type="project" value="InterPro"/>
</dbReference>
<feature type="compositionally biased region" description="Acidic residues" evidence="11">
    <location>
        <begin position="5224"/>
        <end position="5234"/>
    </location>
</feature>
<feature type="compositionally biased region" description="Acidic residues" evidence="11">
    <location>
        <begin position="4830"/>
        <end position="4844"/>
    </location>
</feature>
<feature type="compositionally biased region" description="Acidic residues" evidence="11">
    <location>
        <begin position="5072"/>
        <end position="5081"/>
    </location>
</feature>
<keyword evidence="5 9" id="KW-0547">Nucleotide-binding</keyword>
<keyword evidence="6 9" id="KW-0067">ATP-binding</keyword>
<dbReference type="OrthoDB" id="422220at2759"/>
<feature type="compositionally biased region" description="Acidic residues" evidence="11">
    <location>
        <begin position="5268"/>
        <end position="5302"/>
    </location>
</feature>
<dbReference type="Gene3D" id="3.40.50.300">
    <property type="entry name" value="P-loop containing nucleotide triphosphate hydrolases"/>
    <property type="match status" value="6"/>
</dbReference>
<keyword evidence="7 9" id="KW-0143">Chaperone</keyword>
<dbReference type="FunFam" id="3.40.50.300:FF:000142">
    <property type="entry name" value="Midasin"/>
    <property type="match status" value="2"/>
</dbReference>
<evidence type="ECO:0000256" key="5">
    <source>
        <dbReference type="ARBA" id="ARBA00022741"/>
    </source>
</evidence>
<dbReference type="GO" id="GO:0000027">
    <property type="term" value="P:ribosomal large subunit assembly"/>
    <property type="evidence" value="ECO:0007669"/>
    <property type="project" value="InterPro"/>
</dbReference>
<dbReference type="InterPro" id="IPR041190">
    <property type="entry name" value="Midasin_AAA_lid_5"/>
</dbReference>
<dbReference type="EnsemblMetazoa" id="MDOA009824-RA">
    <property type="protein sequence ID" value="MDOA009824-PA"/>
    <property type="gene ID" value="MDOA009824"/>
</dbReference>
<feature type="compositionally biased region" description="Basic and acidic residues" evidence="11">
    <location>
        <begin position="4771"/>
        <end position="4829"/>
    </location>
</feature>
<feature type="compositionally biased region" description="Basic and acidic residues" evidence="11">
    <location>
        <begin position="5060"/>
        <end position="5071"/>
    </location>
</feature>
<evidence type="ECO:0000256" key="10">
    <source>
        <dbReference type="SAM" id="Coils"/>
    </source>
</evidence>
<dbReference type="InterPro" id="IPR027417">
    <property type="entry name" value="P-loop_NTPase"/>
</dbReference>
<comment type="similarity">
    <text evidence="3 9">Belongs to the midasin family.</text>
</comment>
<dbReference type="PROSITE" id="PS50234">
    <property type="entry name" value="VWFA"/>
    <property type="match status" value="1"/>
</dbReference>
<evidence type="ECO:0000256" key="7">
    <source>
        <dbReference type="ARBA" id="ARBA00023186"/>
    </source>
</evidence>
<feature type="compositionally biased region" description="Acidic residues" evidence="11">
    <location>
        <begin position="4956"/>
        <end position="4966"/>
    </location>
</feature>
<evidence type="ECO:0000256" key="3">
    <source>
        <dbReference type="ARBA" id="ARBA00007188"/>
    </source>
</evidence>
<dbReference type="PANTHER" id="PTHR48103">
    <property type="entry name" value="MIDASIN-RELATED"/>
    <property type="match status" value="1"/>
</dbReference>